<dbReference type="Gene3D" id="3.30.70.270">
    <property type="match status" value="1"/>
</dbReference>
<dbReference type="SMART" id="SM00052">
    <property type="entry name" value="EAL"/>
    <property type="match status" value="1"/>
</dbReference>
<accession>A0A7C3ZJS3</accession>
<dbReference type="PANTHER" id="PTHR44757:SF2">
    <property type="entry name" value="BIOFILM ARCHITECTURE MAINTENANCE PROTEIN MBAA"/>
    <property type="match status" value="1"/>
</dbReference>
<feature type="coiled-coil region" evidence="1">
    <location>
        <begin position="312"/>
        <end position="357"/>
    </location>
</feature>
<proteinExistence type="predicted"/>
<dbReference type="AlphaFoldDB" id="A0A7C3ZJS3"/>
<feature type="domain" description="GGDEF" evidence="3">
    <location>
        <begin position="393"/>
        <end position="526"/>
    </location>
</feature>
<dbReference type="NCBIfam" id="TIGR00254">
    <property type="entry name" value="GGDEF"/>
    <property type="match status" value="1"/>
</dbReference>
<dbReference type="Pfam" id="PF01590">
    <property type="entry name" value="GAF"/>
    <property type="match status" value="1"/>
</dbReference>
<dbReference type="Gene3D" id="3.30.450.40">
    <property type="match status" value="1"/>
</dbReference>
<dbReference type="SMART" id="SM00267">
    <property type="entry name" value="GGDEF"/>
    <property type="match status" value="1"/>
</dbReference>
<dbReference type="Gene3D" id="3.20.20.450">
    <property type="entry name" value="EAL domain"/>
    <property type="match status" value="1"/>
</dbReference>
<dbReference type="InterPro" id="IPR029016">
    <property type="entry name" value="GAF-like_dom_sf"/>
</dbReference>
<dbReference type="Pfam" id="PF00990">
    <property type="entry name" value="GGDEF"/>
    <property type="match status" value="1"/>
</dbReference>
<dbReference type="CDD" id="cd01949">
    <property type="entry name" value="GGDEF"/>
    <property type="match status" value="1"/>
</dbReference>
<gene>
    <name evidence="4" type="ORF">ENR15_08100</name>
</gene>
<dbReference type="PANTHER" id="PTHR44757">
    <property type="entry name" value="DIGUANYLATE CYCLASE DGCP"/>
    <property type="match status" value="1"/>
</dbReference>
<comment type="caution">
    <text evidence="4">The sequence shown here is derived from an EMBL/GenBank/DDBJ whole genome shotgun (WGS) entry which is preliminary data.</text>
</comment>
<dbReference type="SUPFAM" id="SSF55781">
    <property type="entry name" value="GAF domain-like"/>
    <property type="match status" value="1"/>
</dbReference>
<dbReference type="InterPro" id="IPR001633">
    <property type="entry name" value="EAL_dom"/>
</dbReference>
<dbReference type="EMBL" id="DSPX01000078">
    <property type="protein sequence ID" value="HGG00602.1"/>
    <property type="molecule type" value="Genomic_DNA"/>
</dbReference>
<dbReference type="PROSITE" id="PS50883">
    <property type="entry name" value="EAL"/>
    <property type="match status" value="1"/>
</dbReference>
<dbReference type="PROSITE" id="PS50887">
    <property type="entry name" value="GGDEF"/>
    <property type="match status" value="1"/>
</dbReference>
<evidence type="ECO:0000313" key="4">
    <source>
        <dbReference type="EMBL" id="HGG00602.1"/>
    </source>
</evidence>
<organism evidence="4">
    <name type="scientific">Planktothricoides sp. SpSt-374</name>
    <dbReference type="NCBI Taxonomy" id="2282167"/>
    <lineage>
        <taxon>Bacteria</taxon>
        <taxon>Bacillati</taxon>
        <taxon>Cyanobacteriota</taxon>
        <taxon>Cyanophyceae</taxon>
        <taxon>Oscillatoriophycideae</taxon>
        <taxon>Oscillatoriales</taxon>
        <taxon>Oscillatoriaceae</taxon>
        <taxon>Planktothricoides</taxon>
    </lineage>
</organism>
<reference evidence="4" key="1">
    <citation type="journal article" date="2020" name="mSystems">
        <title>Genome- and Community-Level Interaction Insights into Carbon Utilization and Element Cycling Functions of Hydrothermarchaeota in Hydrothermal Sediment.</title>
        <authorList>
            <person name="Zhou Z."/>
            <person name="Liu Y."/>
            <person name="Xu W."/>
            <person name="Pan J."/>
            <person name="Luo Z.H."/>
            <person name="Li M."/>
        </authorList>
    </citation>
    <scope>NUCLEOTIDE SEQUENCE [LARGE SCALE GENOMIC DNA]</scope>
    <source>
        <strain evidence="4">SpSt-374</strain>
    </source>
</reference>
<keyword evidence="1" id="KW-0175">Coiled coil</keyword>
<sequence length="814" mass="91595">MPKTSDLILTRSQLALLDVLQTPMWILDIEEMQIWWANRAALTLWNARSLEELRERDGRQILGSAAPQLQKNIPELAPGKTLSMKWTFDFQGHPVVLKCICSSVITECSQTALLVEGGSYVLATGENLGTVTIKPDSHTACWEENWLLEGVAKATNQLLTTTEEKAAIALALEALGQATVVDRVYIFQHHYHPQTGIPLASQRWEWAKPGVTQEIDNPELQNVVYDDIGMWWYETLCVGRVIASLVRDLPSPAREILQAQDIRSILVVPIQIQGNCWGFIGFDDCQQERHWTETEKSILMAAAGSIGGAIARSSAEAKLAQLNARLETIVEQRTTELKTTNDQLRQEIQAKAQMEEQLRYNAFHDSLTGLPNRALFMEELARVVAQAKDNPDYLFAVLFLDLDRFKVINDSLGHTVGDGLLIEIAYRLQNCITNGDLVARLGGDEFAILLKNIPEFPRATQVAEQIHSALSLPFILDGPEVFTSVSIGIALSSTNYDHPEDILRDAHIVMYRAKALGRSRYEVFNTAVHQQILALLQLENDLRRAVKALEETKYLPRKFQIPSQFQLHYQPIIALTTSRIVGFEALLRWDHPELGRVSPAQFIPLAEETGLIVPLGEWVLREACSQLCLWQQQFPQQRPLTMSVNLSFRQFYQSNLIEQIDLIFQETGVDRRDIKMEITESVIMDNAEFARAILSQLKFRQIQLCMDDFGTGYSSLSYLQQLEIDTLKIDHSFVSRMEASDNNWEIVKTIVDLAHNLGMDVVAEGVETREQLDKLQGFGCELGQGYLFAPALDSVNASELLAVGIQIPPAHSTH</sequence>
<name>A0A7C3ZJS3_9CYAN</name>
<feature type="domain" description="EAL" evidence="2">
    <location>
        <begin position="535"/>
        <end position="805"/>
    </location>
</feature>
<dbReference type="SMART" id="SM00065">
    <property type="entry name" value="GAF"/>
    <property type="match status" value="1"/>
</dbReference>
<dbReference type="InterPro" id="IPR052155">
    <property type="entry name" value="Biofilm_reg_signaling"/>
</dbReference>
<evidence type="ECO:0000259" key="2">
    <source>
        <dbReference type="PROSITE" id="PS50883"/>
    </source>
</evidence>
<dbReference type="InterPro" id="IPR043128">
    <property type="entry name" value="Rev_trsase/Diguanyl_cyclase"/>
</dbReference>
<protein>
    <submittedName>
        <fullName evidence="4">EAL domain-containing protein</fullName>
    </submittedName>
</protein>
<dbReference type="InterPro" id="IPR029787">
    <property type="entry name" value="Nucleotide_cyclase"/>
</dbReference>
<dbReference type="InterPro" id="IPR000160">
    <property type="entry name" value="GGDEF_dom"/>
</dbReference>
<dbReference type="CDD" id="cd01948">
    <property type="entry name" value="EAL"/>
    <property type="match status" value="1"/>
</dbReference>
<dbReference type="Pfam" id="PF00563">
    <property type="entry name" value="EAL"/>
    <property type="match status" value="1"/>
</dbReference>
<evidence type="ECO:0000256" key="1">
    <source>
        <dbReference type="SAM" id="Coils"/>
    </source>
</evidence>
<dbReference type="SUPFAM" id="SSF55073">
    <property type="entry name" value="Nucleotide cyclase"/>
    <property type="match status" value="1"/>
</dbReference>
<dbReference type="InterPro" id="IPR035919">
    <property type="entry name" value="EAL_sf"/>
</dbReference>
<dbReference type="InterPro" id="IPR003018">
    <property type="entry name" value="GAF"/>
</dbReference>
<evidence type="ECO:0000259" key="3">
    <source>
        <dbReference type="PROSITE" id="PS50887"/>
    </source>
</evidence>
<dbReference type="SUPFAM" id="SSF141868">
    <property type="entry name" value="EAL domain-like"/>
    <property type="match status" value="1"/>
</dbReference>